<sequence length="169" mass="19895">MSYGMPWSIRDPSLIEQFFQKYKKFVQRNDSTLNYERLSIVEKGIKSCVDLRFESDKLKEEMVHIAETINLNFSSILSVSEKFSGYQVIQKLGYCRSQVSALLLYVKGLGNRIRVEEQACFKVKAVFEFEKNVDSRLSFTKFEELQKVSEFSQIRGNFYDGFQFVRREN</sequence>
<name>A0ABV2AF10_9EUKA</name>
<reference evidence="1 2" key="1">
    <citation type="journal article" date="2024" name="BMC Biol.">
        <title>Comparative genomics of Ascetosporea gives new insight into the evolutionary basis for animal parasitism in Rhizaria.</title>
        <authorList>
            <person name="Hiltunen Thoren M."/>
            <person name="Onut-Brannstrom I."/>
            <person name="Alfjorden A."/>
            <person name="Peckova H."/>
            <person name="Swords F."/>
            <person name="Hooper C."/>
            <person name="Holzer A.S."/>
            <person name="Bass D."/>
            <person name="Burki F."/>
        </authorList>
    </citation>
    <scope>NUCLEOTIDE SEQUENCE [LARGE SCALE GENOMIC DNA]</scope>
    <source>
        <strain evidence="1">20-A016</strain>
    </source>
</reference>
<evidence type="ECO:0000313" key="1">
    <source>
        <dbReference type="EMBL" id="MES1918267.1"/>
    </source>
</evidence>
<evidence type="ECO:0000313" key="2">
    <source>
        <dbReference type="Proteomes" id="UP001439008"/>
    </source>
</evidence>
<keyword evidence="2" id="KW-1185">Reference proteome</keyword>
<protein>
    <submittedName>
        <fullName evidence="1">Uncharacterized protein</fullName>
    </submittedName>
</protein>
<gene>
    <name evidence="1" type="ORF">MHBO_000258</name>
</gene>
<organism evidence="1 2">
    <name type="scientific">Bonamia ostreae</name>
    <dbReference type="NCBI Taxonomy" id="126728"/>
    <lineage>
        <taxon>Eukaryota</taxon>
        <taxon>Sar</taxon>
        <taxon>Rhizaria</taxon>
        <taxon>Endomyxa</taxon>
        <taxon>Ascetosporea</taxon>
        <taxon>Haplosporida</taxon>
        <taxon>Bonamia</taxon>
    </lineage>
</organism>
<accession>A0ABV2AF10</accession>
<comment type="caution">
    <text evidence="1">The sequence shown here is derived from an EMBL/GenBank/DDBJ whole genome shotgun (WGS) entry which is preliminary data.</text>
</comment>
<dbReference type="EMBL" id="JBDODL010000034">
    <property type="protein sequence ID" value="MES1918267.1"/>
    <property type="molecule type" value="Genomic_DNA"/>
</dbReference>
<proteinExistence type="predicted"/>
<dbReference type="Proteomes" id="UP001439008">
    <property type="component" value="Unassembled WGS sequence"/>
</dbReference>